<dbReference type="OrthoDB" id="9783680at2"/>
<dbReference type="InterPro" id="IPR052159">
    <property type="entry name" value="Competence_DNA_uptake"/>
</dbReference>
<dbReference type="SUPFAM" id="SSF56281">
    <property type="entry name" value="Metallo-hydrolase/oxidoreductase"/>
    <property type="match status" value="1"/>
</dbReference>
<dbReference type="EMBL" id="FQXJ01000017">
    <property type="protein sequence ID" value="SHI35316.1"/>
    <property type="molecule type" value="Genomic_DNA"/>
</dbReference>
<evidence type="ECO:0000313" key="2">
    <source>
        <dbReference type="EMBL" id="SHI35316.1"/>
    </source>
</evidence>
<dbReference type="PANTHER" id="PTHR30619">
    <property type="entry name" value="DNA INTERNALIZATION/COMPETENCE PROTEIN COMEC/REC2"/>
    <property type="match status" value="1"/>
</dbReference>
<name>A0A1M6AFJ4_9FIRM</name>
<feature type="domain" description="Metallo-beta-lactamase" evidence="1">
    <location>
        <begin position="38"/>
        <end position="110"/>
    </location>
</feature>
<gene>
    <name evidence="2" type="ORF">SAMN02746098_03938</name>
</gene>
<dbReference type="Proteomes" id="UP000183954">
    <property type="component" value="Unassembled WGS sequence"/>
</dbReference>
<organism evidence="2 3">
    <name type="scientific">Desulfosporosinus lacus DSM 15449</name>
    <dbReference type="NCBI Taxonomy" id="1121420"/>
    <lineage>
        <taxon>Bacteria</taxon>
        <taxon>Bacillati</taxon>
        <taxon>Bacillota</taxon>
        <taxon>Clostridia</taxon>
        <taxon>Eubacteriales</taxon>
        <taxon>Desulfitobacteriaceae</taxon>
        <taxon>Desulfosporosinus</taxon>
    </lineage>
</organism>
<dbReference type="AlphaFoldDB" id="A0A1M6AFJ4"/>
<evidence type="ECO:0000313" key="3">
    <source>
        <dbReference type="Proteomes" id="UP000183954"/>
    </source>
</evidence>
<sequence>MNSTTKSKLQIDIVNVGHGDCIIITWRNNFNQENWHCIIDSGDGSTTANTSIDKIIIKRKIKKFDLAILTHFDSDHIGGFSNIIDKVKVLRYWSPYTPAFEKYLWLFGQRGINAIKRAKSIEEKLLKQNALIESPVEGCMLSPTDGLKITVLSPPIKIFEKLLEEKDIESLFGQYPTFLGDLVIDNNDIDLEQDQRLLVQSMYSRLFKGMIRRNLVEENKEINNDSTQINLGKIDIDKQLICNKMKVEPEFFGNNVLNDTSLVFKIDCFIEKKWFSMLFPGDLENWLYLIAKHSNILKSDFYKASHHGSKAYVGNDEAYDEVIQTIRPNITVVSANGKHKLPRIKTRNSLIRWSTNVFCTQNRCNEYFNIDGSLASSGNNSCFDFYKCKSKEGSICFKLEQNKISVNSQSCYGTYSVNNYPVIQFQQHLIPDDSILTRLTENEIIQQTKWVLNKLKVIHEERKKGLKDLGSEAVTSSEIYSISLQENRNLVQKQIDQIFEYGYSNNYLWASNERGRWQKAYSTPGKDDIRVMWNIIKRADILLLNIKELQKGISSNILNASKDLLSEYIEKQTAFPKELVETYCWPLLIKTIIRNYECFGLTYTTYKSAYVWLLLVKYDKDYGTIMADMLSDFKTTFNLNDDYFYLNEDQKFYEYSKSFINEGNIIRICSSLRNDYNNKKSPEKLAISNIFEILNNKREVKIVRLE</sequence>
<evidence type="ECO:0000259" key="1">
    <source>
        <dbReference type="Pfam" id="PF00753"/>
    </source>
</evidence>
<dbReference type="Pfam" id="PF00753">
    <property type="entry name" value="Lactamase_B"/>
    <property type="match status" value="1"/>
</dbReference>
<dbReference type="Gene3D" id="3.60.15.10">
    <property type="entry name" value="Ribonuclease Z/Hydroxyacylglutathione hydrolase-like"/>
    <property type="match status" value="1"/>
</dbReference>
<reference evidence="3" key="1">
    <citation type="submission" date="2016-11" db="EMBL/GenBank/DDBJ databases">
        <authorList>
            <person name="Varghese N."/>
            <person name="Submissions S."/>
        </authorList>
    </citation>
    <scope>NUCLEOTIDE SEQUENCE [LARGE SCALE GENOMIC DNA]</scope>
    <source>
        <strain evidence="3">DSM 15449</strain>
    </source>
</reference>
<dbReference type="STRING" id="1121420.SAMN02746098_03938"/>
<dbReference type="RefSeq" id="WP_073031484.1">
    <property type="nucleotide sequence ID" value="NZ_FQXJ01000017.1"/>
</dbReference>
<dbReference type="PANTHER" id="PTHR30619:SF1">
    <property type="entry name" value="RECOMBINATION PROTEIN 2"/>
    <property type="match status" value="1"/>
</dbReference>
<protein>
    <submittedName>
        <fullName evidence="2">Metallo-beta-lactamase superfamily protein</fullName>
    </submittedName>
</protein>
<keyword evidence="3" id="KW-1185">Reference proteome</keyword>
<dbReference type="InterPro" id="IPR001279">
    <property type="entry name" value="Metallo-B-lactamas"/>
</dbReference>
<dbReference type="InterPro" id="IPR036866">
    <property type="entry name" value="RibonucZ/Hydroxyglut_hydro"/>
</dbReference>
<accession>A0A1M6AFJ4</accession>
<proteinExistence type="predicted"/>